<evidence type="ECO:0000256" key="1">
    <source>
        <dbReference type="SAM" id="Phobius"/>
    </source>
</evidence>
<keyword evidence="3" id="KW-1185">Reference proteome</keyword>
<dbReference type="InterPro" id="IPR046077">
    <property type="entry name" value="DUF6095"/>
</dbReference>
<feature type="transmembrane region" description="Helical" evidence="1">
    <location>
        <begin position="17"/>
        <end position="36"/>
    </location>
</feature>
<gene>
    <name evidence="2" type="ORF">SAMN03080602_01951</name>
</gene>
<reference evidence="3" key="1">
    <citation type="submission" date="2017-04" db="EMBL/GenBank/DDBJ databases">
        <authorList>
            <person name="Varghese N."/>
            <person name="Submissions S."/>
        </authorList>
    </citation>
    <scope>NUCLEOTIDE SEQUENCE [LARGE SCALE GENOMIC DNA]</scope>
    <source>
        <strain evidence="3">DSM 19835</strain>
    </source>
</reference>
<feature type="transmembrane region" description="Helical" evidence="1">
    <location>
        <begin position="42"/>
        <end position="66"/>
    </location>
</feature>
<evidence type="ECO:0000313" key="3">
    <source>
        <dbReference type="Proteomes" id="UP000193420"/>
    </source>
</evidence>
<dbReference type="AlphaFoldDB" id="A0A1X7JKN9"/>
<proteinExistence type="predicted"/>
<organism evidence="2 3">
    <name type="scientific">Arenibacter troitsensis</name>
    <dbReference type="NCBI Taxonomy" id="188872"/>
    <lineage>
        <taxon>Bacteria</taxon>
        <taxon>Pseudomonadati</taxon>
        <taxon>Bacteroidota</taxon>
        <taxon>Flavobacteriia</taxon>
        <taxon>Flavobacteriales</taxon>
        <taxon>Flavobacteriaceae</taxon>
        <taxon>Arenibacter</taxon>
    </lineage>
</organism>
<dbReference type="Proteomes" id="UP000193420">
    <property type="component" value="Unassembled WGS sequence"/>
</dbReference>
<keyword evidence="1" id="KW-0472">Membrane</keyword>
<dbReference type="STRING" id="188872.SAMN03080602_01951"/>
<evidence type="ECO:0000313" key="2">
    <source>
        <dbReference type="EMBL" id="SMG28500.1"/>
    </source>
</evidence>
<sequence length="81" mass="9195">MKTMRTNKALLLKGLKYIAYTIALMFTAPVVIYQAFKNQAHPLYWPVLIVGLILAIAAITMGFYSIKLIMDALFNKDNKQD</sequence>
<dbReference type="EMBL" id="FXAO01000003">
    <property type="protein sequence ID" value="SMG28500.1"/>
    <property type="molecule type" value="Genomic_DNA"/>
</dbReference>
<dbReference type="Pfam" id="PF19589">
    <property type="entry name" value="DUF6095"/>
    <property type="match status" value="1"/>
</dbReference>
<protein>
    <submittedName>
        <fullName evidence="2">Uncharacterized protein</fullName>
    </submittedName>
</protein>
<keyword evidence="1" id="KW-0812">Transmembrane</keyword>
<keyword evidence="1" id="KW-1133">Transmembrane helix</keyword>
<accession>A0A1X7JKN9</accession>
<name>A0A1X7JKN9_9FLAO</name>